<proteinExistence type="predicted"/>
<protein>
    <submittedName>
        <fullName evidence="2">Uncharacterized protein</fullName>
    </submittedName>
</protein>
<organism evidence="2 3">
    <name type="scientific">Symbiodinium pilosum</name>
    <name type="common">Dinoflagellate</name>
    <dbReference type="NCBI Taxonomy" id="2952"/>
    <lineage>
        <taxon>Eukaryota</taxon>
        <taxon>Sar</taxon>
        <taxon>Alveolata</taxon>
        <taxon>Dinophyceae</taxon>
        <taxon>Suessiales</taxon>
        <taxon>Symbiodiniaceae</taxon>
        <taxon>Symbiodinium</taxon>
    </lineage>
</organism>
<feature type="non-terminal residue" evidence="2">
    <location>
        <position position="1"/>
    </location>
</feature>
<evidence type="ECO:0000313" key="2">
    <source>
        <dbReference type="EMBL" id="CAE7475683.1"/>
    </source>
</evidence>
<name>A0A812SFA8_SYMPI</name>
<evidence type="ECO:0000256" key="1">
    <source>
        <dbReference type="SAM" id="MobiDB-lite"/>
    </source>
</evidence>
<keyword evidence="3" id="KW-1185">Reference proteome</keyword>
<dbReference type="AlphaFoldDB" id="A0A812SFA8"/>
<dbReference type="EMBL" id="CAJNIZ010024314">
    <property type="protein sequence ID" value="CAE7475683.1"/>
    <property type="molecule type" value="Genomic_DNA"/>
</dbReference>
<dbReference type="OrthoDB" id="478451at2759"/>
<accession>A0A812SFA8</accession>
<feature type="non-terminal residue" evidence="2">
    <location>
        <position position="162"/>
    </location>
</feature>
<reference evidence="2" key="1">
    <citation type="submission" date="2021-02" db="EMBL/GenBank/DDBJ databases">
        <authorList>
            <person name="Dougan E. K."/>
            <person name="Rhodes N."/>
            <person name="Thang M."/>
            <person name="Chan C."/>
        </authorList>
    </citation>
    <scope>NUCLEOTIDE SEQUENCE</scope>
</reference>
<comment type="caution">
    <text evidence="2">The sequence shown here is derived from an EMBL/GenBank/DDBJ whole genome shotgun (WGS) entry which is preliminary data.</text>
</comment>
<sequence length="162" mass="18276">FCDAICDLGFAGAQCRADCDSNARKITRTFCRCGLCSEYHLLQETEDVGLLHFRAHAMTEVQQNNEASSEESSEKICDDGLRCKGDRELSCIKGCMAKFSDVKNILETYEESCPDCKVRGPKDDDGKKRDDDGKKKDDDGKKKDDDGKRKDDDKKDDDKRNK</sequence>
<gene>
    <name evidence="2" type="ORF">SPIL2461_LOCUS12088</name>
</gene>
<dbReference type="Proteomes" id="UP000649617">
    <property type="component" value="Unassembled WGS sequence"/>
</dbReference>
<feature type="region of interest" description="Disordered" evidence="1">
    <location>
        <begin position="114"/>
        <end position="162"/>
    </location>
</feature>
<evidence type="ECO:0000313" key="3">
    <source>
        <dbReference type="Proteomes" id="UP000649617"/>
    </source>
</evidence>